<evidence type="ECO:0000256" key="1">
    <source>
        <dbReference type="ARBA" id="ARBA00004123"/>
    </source>
</evidence>
<evidence type="ECO:0000256" key="8">
    <source>
        <dbReference type="ARBA" id="ARBA00023212"/>
    </source>
</evidence>
<keyword evidence="6" id="KW-0677">Repeat</keyword>
<dbReference type="AlphaFoldDB" id="A0A8C6L560"/>
<evidence type="ECO:0000256" key="9">
    <source>
        <dbReference type="ARBA" id="ARBA00023242"/>
    </source>
</evidence>
<evidence type="ECO:0000256" key="2">
    <source>
        <dbReference type="ARBA" id="ARBA00004245"/>
    </source>
</evidence>
<dbReference type="Ensembl" id="ENSNFUT00015015661.1">
    <property type="protein sequence ID" value="ENSNFUP00015014936.1"/>
    <property type="gene ID" value="ENSNFUG00015007224.1"/>
</dbReference>
<proteinExistence type="inferred from homology"/>
<keyword evidence="14" id="KW-1185">Reference proteome</keyword>
<keyword evidence="4 11" id="KW-0963">Cytoplasm</keyword>
<feature type="repeat" description="WD" evidence="12">
    <location>
        <begin position="48"/>
        <end position="84"/>
    </location>
</feature>
<dbReference type="GO" id="GO:0005885">
    <property type="term" value="C:Arp2/3 protein complex"/>
    <property type="evidence" value="ECO:0007669"/>
    <property type="project" value="UniProtKB-UniRule"/>
</dbReference>
<evidence type="ECO:0000256" key="6">
    <source>
        <dbReference type="ARBA" id="ARBA00022737"/>
    </source>
</evidence>
<evidence type="ECO:0000256" key="3">
    <source>
        <dbReference type="ARBA" id="ARBA00006260"/>
    </source>
</evidence>
<protein>
    <recommendedName>
        <fullName evidence="11">Actin-related protein 2/3 complex subunit</fullName>
    </recommendedName>
</protein>
<evidence type="ECO:0000256" key="4">
    <source>
        <dbReference type="ARBA" id="ARBA00022490"/>
    </source>
</evidence>
<dbReference type="Pfam" id="PF00400">
    <property type="entry name" value="WD40"/>
    <property type="match status" value="2"/>
</dbReference>
<comment type="similarity">
    <text evidence="3 11">Belongs to the WD repeat ARPC1 family.</text>
</comment>
<comment type="subcellular location">
    <subcellularLocation>
        <location evidence="2">Cytoplasm</location>
        <location evidence="2">Cytoskeleton</location>
    </subcellularLocation>
    <subcellularLocation>
        <location evidence="1">Nucleus</location>
    </subcellularLocation>
</comment>
<reference evidence="13" key="1">
    <citation type="submission" date="2014-08" db="EMBL/GenBank/DDBJ databases">
        <authorList>
            <person name="Senf B."/>
            <person name="Petzold A."/>
            <person name="Downie B.R."/>
            <person name="Koch P."/>
            <person name="Platzer M."/>
        </authorList>
    </citation>
    <scope>NUCLEOTIDE SEQUENCE [LARGE SCALE GENOMIC DNA]</scope>
    <source>
        <strain evidence="13">GRZ</strain>
    </source>
</reference>
<name>A0A8C6L560_NOTFU</name>
<evidence type="ECO:0000256" key="5">
    <source>
        <dbReference type="ARBA" id="ARBA00022574"/>
    </source>
</evidence>
<dbReference type="Proteomes" id="UP000694548">
    <property type="component" value="Chromosome sgr02"/>
</dbReference>
<evidence type="ECO:0000313" key="14">
    <source>
        <dbReference type="Proteomes" id="UP000694548"/>
    </source>
</evidence>
<dbReference type="PIRSF" id="PIRSF038093">
    <property type="entry name" value="ARP2/3_su1"/>
    <property type="match status" value="1"/>
</dbReference>
<evidence type="ECO:0000256" key="12">
    <source>
        <dbReference type="PROSITE-ProRule" id="PRU00221"/>
    </source>
</evidence>
<dbReference type="PANTHER" id="PTHR10709:SF10">
    <property type="entry name" value="ACTIN-RELATED PROTEIN 2_3 COMPLEX SUBUNIT 1B"/>
    <property type="match status" value="1"/>
</dbReference>
<reference evidence="13" key="2">
    <citation type="submission" date="2025-08" db="UniProtKB">
        <authorList>
            <consortium name="Ensembl"/>
        </authorList>
    </citation>
    <scope>IDENTIFICATION</scope>
</reference>
<keyword evidence="8 11" id="KW-0206">Cytoskeleton</keyword>
<evidence type="ECO:0000256" key="11">
    <source>
        <dbReference type="PIRNR" id="PIRNR038093"/>
    </source>
</evidence>
<keyword evidence="7 11" id="KW-0009">Actin-binding</keyword>
<reference evidence="13" key="3">
    <citation type="submission" date="2025-09" db="UniProtKB">
        <authorList>
            <consortium name="Ensembl"/>
        </authorList>
    </citation>
    <scope>IDENTIFICATION</scope>
</reference>
<dbReference type="InterPro" id="IPR015943">
    <property type="entry name" value="WD40/YVTN_repeat-like_dom_sf"/>
</dbReference>
<comment type="function">
    <text evidence="10">Component of the Arp2/3 complex, a multiprotein complex that mediates actin polymerization upon stimulation by nucleation-promoting factor (NPF). The Arp2/3 complex mediates the formation of branched actin networks in the cytoplasm, providing the force for cell motility. In addition to its role in the cytoplasmic cytoskeleton, the Arp2/3 complex also promotes actin polymerization in the nucleus, thereby regulating gene transcription and repair of damaged DNA. The Arp2/3 complex promotes homologous recombination (HR) repair in response to DNA damage by promoting nuclear actin polymerization, leading to drive motility of double-strand breaks (DSBs).</text>
</comment>
<dbReference type="InterPro" id="IPR017383">
    <property type="entry name" value="ARPC1"/>
</dbReference>
<dbReference type="InterPro" id="IPR001680">
    <property type="entry name" value="WD40_rpt"/>
</dbReference>
<organism evidence="13 14">
    <name type="scientific">Nothobranchius furzeri</name>
    <name type="common">Turquoise killifish</name>
    <dbReference type="NCBI Taxonomy" id="105023"/>
    <lineage>
        <taxon>Eukaryota</taxon>
        <taxon>Metazoa</taxon>
        <taxon>Chordata</taxon>
        <taxon>Craniata</taxon>
        <taxon>Vertebrata</taxon>
        <taxon>Euteleostomi</taxon>
        <taxon>Actinopterygii</taxon>
        <taxon>Neopterygii</taxon>
        <taxon>Teleostei</taxon>
        <taxon>Neoteleostei</taxon>
        <taxon>Acanthomorphata</taxon>
        <taxon>Ovalentaria</taxon>
        <taxon>Atherinomorphae</taxon>
        <taxon>Cyprinodontiformes</taxon>
        <taxon>Nothobranchiidae</taxon>
        <taxon>Nothobranchius</taxon>
    </lineage>
</organism>
<keyword evidence="9" id="KW-0539">Nucleus</keyword>
<dbReference type="PROSITE" id="PS50294">
    <property type="entry name" value="WD_REPEATS_REGION"/>
    <property type="match status" value="1"/>
</dbReference>
<dbReference type="PANTHER" id="PTHR10709">
    <property type="entry name" value="ACTIN-RELATED PROTEIN 2/3 COMPLEX SUBUNIT 1"/>
    <property type="match status" value="1"/>
</dbReference>
<comment type="function">
    <text evidence="11">Functions as component of the Arp2/3 complex which is involved in regulation of actin polymerization and together with an activating nucleation-promoting factor (NPF) mediates the formation of branched actin networks.</text>
</comment>
<dbReference type="SMART" id="SM00320">
    <property type="entry name" value="WD40"/>
    <property type="match status" value="5"/>
</dbReference>
<dbReference type="GO" id="GO:0005634">
    <property type="term" value="C:nucleus"/>
    <property type="evidence" value="ECO:0007669"/>
    <property type="project" value="UniProtKB-SubCell"/>
</dbReference>
<gene>
    <name evidence="13" type="primary">ARPC1B</name>
    <name evidence="13" type="synonym">LOC107388883</name>
</gene>
<dbReference type="PROSITE" id="PS50082">
    <property type="entry name" value="WD_REPEATS_2"/>
    <property type="match status" value="1"/>
</dbReference>
<dbReference type="GeneTree" id="ENSGT00950000183183"/>
<dbReference type="InterPro" id="IPR036322">
    <property type="entry name" value="WD40_repeat_dom_sf"/>
</dbReference>
<dbReference type="GO" id="GO:0051015">
    <property type="term" value="F:actin filament binding"/>
    <property type="evidence" value="ECO:0007669"/>
    <property type="project" value="TreeGrafter"/>
</dbReference>
<dbReference type="SUPFAM" id="SSF50978">
    <property type="entry name" value="WD40 repeat-like"/>
    <property type="match status" value="1"/>
</dbReference>
<accession>A0A8C6L560</accession>
<dbReference type="Gene3D" id="2.130.10.10">
    <property type="entry name" value="YVTN repeat-like/Quinoprotein amine dehydrogenase"/>
    <property type="match status" value="1"/>
</dbReference>
<evidence type="ECO:0000256" key="7">
    <source>
        <dbReference type="ARBA" id="ARBA00023203"/>
    </source>
</evidence>
<dbReference type="FunFam" id="2.130.10.10:FF:000030">
    <property type="entry name" value="Actin-related protein 2/3 complex subunit"/>
    <property type="match status" value="1"/>
</dbReference>
<evidence type="ECO:0000313" key="13">
    <source>
        <dbReference type="Ensembl" id="ENSNFUP00015014936.1"/>
    </source>
</evidence>
<dbReference type="GO" id="GO:0034314">
    <property type="term" value="P:Arp2/3 complex-mediated actin nucleation"/>
    <property type="evidence" value="ECO:0007669"/>
    <property type="project" value="UniProtKB-UniRule"/>
</dbReference>
<evidence type="ECO:0000256" key="10">
    <source>
        <dbReference type="ARBA" id="ARBA00045382"/>
    </source>
</evidence>
<keyword evidence="5 12" id="KW-0853">WD repeat</keyword>
<sequence length="359" mass="39907">MAYHSFLLEPISSHAWNKDRTQIALCPNNHEVHIFKKDGTKWTKIHELKEHNGQVTGIDWAPDSNRIVTCGADRNAYVWTLKEGVWKPTLVILRINRAARCVKWSPKENKFAVGSGSRLISICYFEQENDWWVCKHIKKPIRSTILSLDWHPNNVLLAAGSCDFKCRVFSAYIKEVEEKPGPTPWGSKMPFGEVMFESGESGAAAQTSGGGGGGGWVHSVCFSHSGNRLAWTSHDSTLSMGKKQLFSPLIGHDCYPMLFVYDGAKGSLTFGGKLDIPKQAAQKGISARERFQNLDRRASETQGTQKDQNTLHKNSISQLSVVEGGRNQCTKFCTTGMDGGMAIWDVKTLESAMQDLKIA</sequence>